<protein>
    <submittedName>
        <fullName evidence="1">Uncharacterized protein</fullName>
    </submittedName>
</protein>
<gene>
    <name evidence="1" type="ORF">GR170_00675</name>
</gene>
<keyword evidence="2" id="KW-1185">Reference proteome</keyword>
<dbReference type="EMBL" id="WUMU01000001">
    <property type="protein sequence ID" value="MXN16331.1"/>
    <property type="molecule type" value="Genomic_DNA"/>
</dbReference>
<sequence>MMLTFCASCGVGDPLQDAARRKAQAAPLQLPDLPSACREKIGSGVQLGDRLDVALRKTDHALVRQWARVDDCAAWFEKLQSSAAFGAQK</sequence>
<accession>A0A6L7FWV2</accession>
<name>A0A6L7FWV2_9RHOB</name>
<evidence type="ECO:0000313" key="1">
    <source>
        <dbReference type="EMBL" id="MXN16331.1"/>
    </source>
</evidence>
<comment type="caution">
    <text evidence="1">The sequence shown here is derived from an EMBL/GenBank/DDBJ whole genome shotgun (WGS) entry which is preliminary data.</text>
</comment>
<dbReference type="RefSeq" id="WP_160890875.1">
    <property type="nucleotide sequence ID" value="NZ_WUMU01000001.1"/>
</dbReference>
<organism evidence="1 2">
    <name type="scientific">Pseudooceanicola albus</name>
    <dbReference type="NCBI Taxonomy" id="2692189"/>
    <lineage>
        <taxon>Bacteria</taxon>
        <taxon>Pseudomonadati</taxon>
        <taxon>Pseudomonadota</taxon>
        <taxon>Alphaproteobacteria</taxon>
        <taxon>Rhodobacterales</taxon>
        <taxon>Paracoccaceae</taxon>
        <taxon>Pseudooceanicola</taxon>
    </lineage>
</organism>
<evidence type="ECO:0000313" key="2">
    <source>
        <dbReference type="Proteomes" id="UP000477911"/>
    </source>
</evidence>
<dbReference type="AlphaFoldDB" id="A0A6L7FWV2"/>
<reference evidence="1 2" key="1">
    <citation type="submission" date="2019-12" db="EMBL/GenBank/DDBJ databases">
        <authorList>
            <person name="Li M."/>
        </authorList>
    </citation>
    <scope>NUCLEOTIDE SEQUENCE [LARGE SCALE GENOMIC DNA]</scope>
    <source>
        <strain evidence="1 2">GBMRC 2024</strain>
    </source>
</reference>
<dbReference type="Proteomes" id="UP000477911">
    <property type="component" value="Unassembled WGS sequence"/>
</dbReference>
<proteinExistence type="predicted"/>